<dbReference type="EMBL" id="FWZX01000048">
    <property type="protein sequence ID" value="SMF82982.1"/>
    <property type="molecule type" value="Genomic_DNA"/>
</dbReference>
<evidence type="ECO:0000313" key="2">
    <source>
        <dbReference type="Proteomes" id="UP000192917"/>
    </source>
</evidence>
<sequence length="98" mass="10470">MSYQDDVGEHIRLAILRILEGAPGYAANDSVLHDKLPRLALSCSRAQVRTHLAWLRDQGLLALEEVAPGLFVATLAEAGADVAKGLTTVPGVKRPSAR</sequence>
<dbReference type="AlphaFoldDB" id="A0A1Y6CRB6"/>
<name>A0A1Y6CRB6_9PROT</name>
<dbReference type="STRING" id="560819.SAMN05428998_14832"/>
<accession>A0A1Y6CRB6</accession>
<proteinExistence type="predicted"/>
<keyword evidence="2" id="KW-1185">Reference proteome</keyword>
<gene>
    <name evidence="1" type="ORF">SAMN05428998_14832</name>
</gene>
<reference evidence="1 2" key="1">
    <citation type="submission" date="2017-04" db="EMBL/GenBank/DDBJ databases">
        <authorList>
            <person name="Afonso C.L."/>
            <person name="Miller P.J."/>
            <person name="Scott M.A."/>
            <person name="Spackman E."/>
            <person name="Goraichik I."/>
            <person name="Dimitrov K.M."/>
            <person name="Suarez D.L."/>
            <person name="Swayne D.E."/>
        </authorList>
    </citation>
    <scope>NUCLEOTIDE SEQUENCE [LARGE SCALE GENOMIC DNA]</scope>
    <source>
        <strain evidence="1 2">USBA 355</strain>
    </source>
</reference>
<evidence type="ECO:0008006" key="3">
    <source>
        <dbReference type="Google" id="ProtNLM"/>
    </source>
</evidence>
<evidence type="ECO:0000313" key="1">
    <source>
        <dbReference type="EMBL" id="SMF82982.1"/>
    </source>
</evidence>
<protein>
    <recommendedName>
        <fullName evidence="3">Transcriptional regulator, ArsR family</fullName>
    </recommendedName>
</protein>
<dbReference type="Proteomes" id="UP000192917">
    <property type="component" value="Unassembled WGS sequence"/>
</dbReference>
<organism evidence="1 2">
    <name type="scientific">Tistlia consotensis USBA 355</name>
    <dbReference type="NCBI Taxonomy" id="560819"/>
    <lineage>
        <taxon>Bacteria</taxon>
        <taxon>Pseudomonadati</taxon>
        <taxon>Pseudomonadota</taxon>
        <taxon>Alphaproteobacteria</taxon>
        <taxon>Rhodospirillales</taxon>
        <taxon>Rhodovibrionaceae</taxon>
        <taxon>Tistlia</taxon>
    </lineage>
</organism>
<dbReference type="RefSeq" id="WP_085127040.1">
    <property type="nucleotide sequence ID" value="NZ_FWZX01000048.1"/>
</dbReference>